<evidence type="ECO:0000256" key="2">
    <source>
        <dbReference type="ARBA" id="ARBA00004286"/>
    </source>
</evidence>
<evidence type="ECO:0000256" key="1">
    <source>
        <dbReference type="ARBA" id="ARBA00004123"/>
    </source>
</evidence>
<dbReference type="GO" id="GO:0005694">
    <property type="term" value="C:chromosome"/>
    <property type="evidence" value="ECO:0007669"/>
    <property type="project" value="UniProtKB-SubCell"/>
</dbReference>
<dbReference type="HOGENOM" id="CLU_449757_0_0_1"/>
<sequence length="563" mass="64352">MLMDKQEPSVEKSLQIIEELIAVSLYCISYLRNLFSEKNYASGKYYDTATPTSSSNYISTKKLIRGVSKHGDLFINYIEQGIFQAIELQYLKGISFNIHNDTDNPFEVSESYLFGIDYGNSSVSFNDGSEITVYDKITQNIQGIIKRLIIMTQSLDLVSEKRFFTIRLLFNDTCPADYQPPYFQDASYLEPNVIKIEADSQGLEIGNLDTGRDQVKVHMLIEKKNSVNVVSIDPLDLLAEGRNYFEEIPASSLHLGEYLETCEDLTPTQIVSIHSDETNCKKCGTPIDPVAYGYDKPIWKPITCYGCLFDSKLDPGLVLLVNIRKMWNYYMHNDEFPSFEKISDIIGTTDEVMIKEVFNKFFSNNILITTTQAMFSTNSIEFISGCGEFIPNIDGIIANDGSELRKNKQYFIGFVPKLSQKLPFFSYDKTLDSIFFPNFKVQRINFVLNNLKKFKNFGLTQDDYFKKRESYSKIDNDPKKPSGSIYSSSSKLSSTIEEQSDDSSATTIDEPFTQDVSTTFENLSFSDSLKFLSQSQQPEKKKKKVQLQKTYSKKRKISINKEY</sequence>
<feature type="compositionally biased region" description="Basic residues" evidence="6">
    <location>
        <begin position="540"/>
        <end position="563"/>
    </location>
</feature>
<evidence type="ECO:0000313" key="8">
    <source>
        <dbReference type="EMBL" id="EMG46796.1"/>
    </source>
</evidence>
<feature type="region of interest" description="Disordered" evidence="6">
    <location>
        <begin position="533"/>
        <end position="563"/>
    </location>
</feature>
<evidence type="ECO:0000256" key="4">
    <source>
        <dbReference type="ARBA" id="ARBA00023242"/>
    </source>
</evidence>
<dbReference type="PANTHER" id="PTHR48225">
    <property type="entry name" value="HORMA DOMAIN-CONTAINING PROTEIN 1"/>
    <property type="match status" value="1"/>
</dbReference>
<name>M3IK64_CANMX</name>
<dbReference type="AlphaFoldDB" id="M3IK64"/>
<dbReference type="InterPro" id="IPR036570">
    <property type="entry name" value="HORMA_dom_sf"/>
</dbReference>
<evidence type="ECO:0000256" key="6">
    <source>
        <dbReference type="SAM" id="MobiDB-lite"/>
    </source>
</evidence>
<gene>
    <name evidence="8" type="ORF">G210_2945</name>
</gene>
<dbReference type="InterPro" id="IPR003511">
    <property type="entry name" value="HORMA_dom"/>
</dbReference>
<dbReference type="Gene3D" id="3.30.900.10">
    <property type="entry name" value="HORMA domain"/>
    <property type="match status" value="1"/>
</dbReference>
<dbReference type="Pfam" id="PF02301">
    <property type="entry name" value="HORMA"/>
    <property type="match status" value="1"/>
</dbReference>
<dbReference type="PROSITE" id="PS50815">
    <property type="entry name" value="HORMA"/>
    <property type="match status" value="1"/>
</dbReference>
<dbReference type="SUPFAM" id="SSF56019">
    <property type="entry name" value="The spindle assembly checkpoint protein mad2"/>
    <property type="match status" value="1"/>
</dbReference>
<keyword evidence="3" id="KW-0158">Chromosome</keyword>
<dbReference type="GO" id="GO:0051598">
    <property type="term" value="P:meiotic recombination checkpoint signaling"/>
    <property type="evidence" value="ECO:0007669"/>
    <property type="project" value="TreeGrafter"/>
</dbReference>
<accession>M3IK64</accession>
<keyword evidence="4" id="KW-0539">Nucleus</keyword>
<evidence type="ECO:0000259" key="7">
    <source>
        <dbReference type="PROSITE" id="PS50815"/>
    </source>
</evidence>
<dbReference type="EMBL" id="AOGT01001872">
    <property type="protein sequence ID" value="EMG46796.1"/>
    <property type="molecule type" value="Genomic_DNA"/>
</dbReference>
<proteinExistence type="predicted"/>
<protein>
    <recommendedName>
        <fullName evidence="7">HORMA domain-containing protein</fullName>
    </recommendedName>
</protein>
<dbReference type="GO" id="GO:0007130">
    <property type="term" value="P:synaptonemal complex assembly"/>
    <property type="evidence" value="ECO:0007669"/>
    <property type="project" value="TreeGrafter"/>
</dbReference>
<dbReference type="Proteomes" id="UP000011777">
    <property type="component" value="Unassembled WGS sequence"/>
</dbReference>
<evidence type="ECO:0000313" key="9">
    <source>
        <dbReference type="Proteomes" id="UP000011777"/>
    </source>
</evidence>
<evidence type="ECO:0000256" key="5">
    <source>
        <dbReference type="ARBA" id="ARBA00023254"/>
    </source>
</evidence>
<comment type="subcellular location">
    <subcellularLocation>
        <location evidence="2">Chromosome</location>
    </subcellularLocation>
    <subcellularLocation>
        <location evidence="1">Nucleus</location>
    </subcellularLocation>
</comment>
<dbReference type="eggNOG" id="KOG4652">
    <property type="taxonomic scope" value="Eukaryota"/>
</dbReference>
<keyword evidence="5" id="KW-0469">Meiosis</keyword>
<reference evidence="8 9" key="1">
    <citation type="submission" date="2013-02" db="EMBL/GenBank/DDBJ databases">
        <title>Genome sequence of Candida maltosa Xu316, a potential industrial strain for xylitol and ethanol production.</title>
        <authorList>
            <person name="Yu J."/>
            <person name="Wang Q."/>
            <person name="Geng X."/>
            <person name="Bao W."/>
            <person name="He P."/>
            <person name="Cai J."/>
        </authorList>
    </citation>
    <scope>NUCLEOTIDE SEQUENCE [LARGE SCALE GENOMIC DNA]</scope>
    <source>
        <strain evidence="9">Xu316</strain>
    </source>
</reference>
<dbReference type="OMA" id="LYCISYL"/>
<evidence type="ECO:0000256" key="3">
    <source>
        <dbReference type="ARBA" id="ARBA00022454"/>
    </source>
</evidence>
<comment type="caution">
    <text evidence="8">The sequence shown here is derived from an EMBL/GenBank/DDBJ whole genome shotgun (WGS) entry which is preliminary data.</text>
</comment>
<dbReference type="InterPro" id="IPR051294">
    <property type="entry name" value="HORMA_MeioticProgression"/>
</dbReference>
<dbReference type="OrthoDB" id="1928087at2759"/>
<dbReference type="STRING" id="1245528.M3IK64"/>
<dbReference type="GO" id="GO:0005634">
    <property type="term" value="C:nucleus"/>
    <property type="evidence" value="ECO:0007669"/>
    <property type="project" value="UniProtKB-SubCell"/>
</dbReference>
<dbReference type="PANTHER" id="PTHR48225:SF7">
    <property type="entry name" value="MEIOSIS-SPECIFIC PROTEIN HOP1"/>
    <property type="match status" value="1"/>
</dbReference>
<organism evidence="8 9">
    <name type="scientific">Candida maltosa (strain Xu316)</name>
    <name type="common">Yeast</name>
    <dbReference type="NCBI Taxonomy" id="1245528"/>
    <lineage>
        <taxon>Eukaryota</taxon>
        <taxon>Fungi</taxon>
        <taxon>Dikarya</taxon>
        <taxon>Ascomycota</taxon>
        <taxon>Saccharomycotina</taxon>
        <taxon>Pichiomycetes</taxon>
        <taxon>Debaryomycetaceae</taxon>
        <taxon>Candida/Lodderomyces clade</taxon>
        <taxon>Candida</taxon>
    </lineage>
</organism>
<feature type="domain" description="HORMA" evidence="7">
    <location>
        <begin position="11"/>
        <end position="219"/>
    </location>
</feature>
<keyword evidence="9" id="KW-1185">Reference proteome</keyword>